<keyword evidence="2" id="KW-1003">Cell membrane</keyword>
<evidence type="ECO:0000256" key="1">
    <source>
        <dbReference type="ARBA" id="ARBA00004651"/>
    </source>
</evidence>
<dbReference type="PANTHER" id="PTHR30213:SF1">
    <property type="entry name" value="INNER MEMBRANE PROTEIN YHJD"/>
    <property type="match status" value="1"/>
</dbReference>
<dbReference type="NCBIfam" id="TIGR00765">
    <property type="entry name" value="yihY_not_rbn"/>
    <property type="match status" value="1"/>
</dbReference>
<reference evidence="7 8" key="1">
    <citation type="submission" date="2020-07" db="EMBL/GenBank/DDBJ databases">
        <title>Halieaceae bacterium, F7430, whole genome shotgun sequencing project.</title>
        <authorList>
            <person name="Jiang S."/>
            <person name="Liu Z.W."/>
            <person name="Du Z.J."/>
        </authorList>
    </citation>
    <scope>NUCLEOTIDE SEQUENCE [LARGE SCALE GENOMIC DNA]</scope>
    <source>
        <strain evidence="7 8">F7430</strain>
    </source>
</reference>
<feature type="transmembrane region" description="Helical" evidence="6">
    <location>
        <begin position="148"/>
        <end position="172"/>
    </location>
</feature>
<sequence length="307" mass="33282">MAQQLLKLVKYWLQIFQHAAKIWLDSKAFANAGSLAFFTLFSIAPVMIVIVSVIGVFYGQEAAQGQIATQLQETIGPEAAEAVQSAVSQSSLKEGGLLATVGGILAMLVGATTVFGQMQNSLNSIWGVVPKPSRNSLLIFLRKRFTSLTIVLAVGFVMLVSLSLSVGLRVVLNNVQGWLPWYNVAFSLMDTLLSILVASLLFGTIFKVLPDVRLSWRDVAVGSVLTALLFTVGRSLIALYLSYTATASTYGAAGSLVLLLLWVNYSSLILLYGAAFTRAHLQARGLIIHPRNVAVRVRHELIEDELN</sequence>
<name>A0A7W2TXY7_9GAMM</name>
<evidence type="ECO:0000256" key="4">
    <source>
        <dbReference type="ARBA" id="ARBA00022989"/>
    </source>
</evidence>
<dbReference type="AlphaFoldDB" id="A0A7W2TXY7"/>
<keyword evidence="3 6" id="KW-0812">Transmembrane</keyword>
<evidence type="ECO:0000313" key="8">
    <source>
        <dbReference type="Proteomes" id="UP000539350"/>
    </source>
</evidence>
<proteinExistence type="predicted"/>
<comment type="caution">
    <text evidence="7">The sequence shown here is derived from an EMBL/GenBank/DDBJ whole genome shotgun (WGS) entry which is preliminary data.</text>
</comment>
<dbReference type="Pfam" id="PF03631">
    <property type="entry name" value="Virul_fac_BrkB"/>
    <property type="match status" value="1"/>
</dbReference>
<organism evidence="7 8">
    <name type="scientific">Sediminihaliea albiluteola</name>
    <dbReference type="NCBI Taxonomy" id="2758564"/>
    <lineage>
        <taxon>Bacteria</taxon>
        <taxon>Pseudomonadati</taxon>
        <taxon>Pseudomonadota</taxon>
        <taxon>Gammaproteobacteria</taxon>
        <taxon>Cellvibrionales</taxon>
        <taxon>Halieaceae</taxon>
        <taxon>Sediminihaliea</taxon>
    </lineage>
</organism>
<keyword evidence="4 6" id="KW-1133">Transmembrane helix</keyword>
<feature type="transmembrane region" description="Helical" evidence="6">
    <location>
        <begin position="184"/>
        <end position="209"/>
    </location>
</feature>
<dbReference type="RefSeq" id="WP_182174436.1">
    <property type="nucleotide sequence ID" value="NZ_JACFXU010000017.1"/>
</dbReference>
<dbReference type="InterPro" id="IPR017039">
    <property type="entry name" value="Virul_fac_BrkB"/>
</dbReference>
<dbReference type="PANTHER" id="PTHR30213">
    <property type="entry name" value="INNER MEMBRANE PROTEIN YHJD"/>
    <property type="match status" value="1"/>
</dbReference>
<dbReference type="Proteomes" id="UP000539350">
    <property type="component" value="Unassembled WGS sequence"/>
</dbReference>
<dbReference type="EMBL" id="JACFXU010000017">
    <property type="protein sequence ID" value="MBA6414009.1"/>
    <property type="molecule type" value="Genomic_DNA"/>
</dbReference>
<gene>
    <name evidence="7" type="ORF">H2508_12890</name>
</gene>
<feature type="transmembrane region" description="Helical" evidence="6">
    <location>
        <begin position="97"/>
        <end position="116"/>
    </location>
</feature>
<comment type="subcellular location">
    <subcellularLocation>
        <location evidence="1">Cell membrane</location>
        <topology evidence="1">Multi-pass membrane protein</topology>
    </subcellularLocation>
</comment>
<dbReference type="PIRSF" id="PIRSF035875">
    <property type="entry name" value="RNase_BN"/>
    <property type="match status" value="1"/>
</dbReference>
<keyword evidence="8" id="KW-1185">Reference proteome</keyword>
<accession>A0A7W2TXY7</accession>
<evidence type="ECO:0000256" key="2">
    <source>
        <dbReference type="ARBA" id="ARBA00022475"/>
    </source>
</evidence>
<feature type="transmembrane region" description="Helical" evidence="6">
    <location>
        <begin position="249"/>
        <end position="274"/>
    </location>
</feature>
<evidence type="ECO:0000256" key="3">
    <source>
        <dbReference type="ARBA" id="ARBA00022692"/>
    </source>
</evidence>
<protein>
    <submittedName>
        <fullName evidence="7">YihY/virulence factor BrkB family protein</fullName>
    </submittedName>
</protein>
<evidence type="ECO:0000256" key="5">
    <source>
        <dbReference type="ARBA" id="ARBA00023136"/>
    </source>
</evidence>
<keyword evidence="5 6" id="KW-0472">Membrane</keyword>
<evidence type="ECO:0000313" key="7">
    <source>
        <dbReference type="EMBL" id="MBA6414009.1"/>
    </source>
</evidence>
<evidence type="ECO:0000256" key="6">
    <source>
        <dbReference type="SAM" id="Phobius"/>
    </source>
</evidence>
<feature type="transmembrane region" description="Helical" evidence="6">
    <location>
        <begin position="221"/>
        <end position="243"/>
    </location>
</feature>
<dbReference type="GO" id="GO:0005886">
    <property type="term" value="C:plasma membrane"/>
    <property type="evidence" value="ECO:0007669"/>
    <property type="project" value="UniProtKB-SubCell"/>
</dbReference>
<feature type="transmembrane region" description="Helical" evidence="6">
    <location>
        <begin position="35"/>
        <end position="58"/>
    </location>
</feature>